<feature type="signal peptide" evidence="2">
    <location>
        <begin position="1"/>
        <end position="35"/>
    </location>
</feature>
<dbReference type="Proteomes" id="UP000612055">
    <property type="component" value="Unassembled WGS sequence"/>
</dbReference>
<gene>
    <name evidence="3" type="ORF">HYH03_012913</name>
</gene>
<dbReference type="EMBL" id="JAEHOE010000082">
    <property type="protein sequence ID" value="KAG2488594.1"/>
    <property type="molecule type" value="Genomic_DNA"/>
</dbReference>
<evidence type="ECO:0000313" key="3">
    <source>
        <dbReference type="EMBL" id="KAG2488594.1"/>
    </source>
</evidence>
<comment type="caution">
    <text evidence="3">The sequence shown here is derived from an EMBL/GenBank/DDBJ whole genome shotgun (WGS) entry which is preliminary data.</text>
</comment>
<name>A0A835XRU2_9CHLO</name>
<keyword evidence="4" id="KW-1185">Reference proteome</keyword>
<accession>A0A835XRU2</accession>
<proteinExistence type="predicted"/>
<dbReference type="AlphaFoldDB" id="A0A835XRU2"/>
<keyword evidence="2" id="KW-0732">Signal</keyword>
<sequence>MPTPGGRRVRRRPPLPDPLLLALAAVVVLVPAVAAVNMVKRDGFESSTFDSTIWAATGAGGVLAGANLTCGVQLYGSRALSLGDNATQATQRFTFPAQASVELFVNRACPKATNGWFNADTRLILEYSTNNGVQWWEAGSVTLCGGSGDGPLPCFSVWRHVNFTLPFEEDTAAALRLRRVTMAGQRPSDDRGLILVDKLSFTVVAPSSALPLKPPPPSPPPAASEVLLRDEFERGLDSSIWSGFRSLYDSGVLTWPNATTDTTCGMQVYGTGAFYLERGAFRQLQPTSFPAGATFELFVNRVCPKNSSGWLNADTRLILEYSDDDERNWWEAGSVTLCGGSGDGPLPCFNVWRRVNFTLPFETNTNALLRFRRETLKDQRFSDDRGLVLIDKLAFRALVPASSAALRRPPQPPSPAAATVTLNLTDDFEQGQRGLDKSLWSGFAKLDSGLIQNPDPTGDKTCGMQLYGTGAFFLDKGAYRQLQPSQFPANAGVELFVNRVCPKNSSGWLNADTRLILEYSTDNEFSWFEAWSATLCGGDGDGPLPCFNVWRRYAFALPFQADTNALLRFRRATLGGQRYDMDRGLVLIDRLTITAKVATAAVPVRKPPPPSPPPATREAVLRDGFEQGQRGLDMSIWSGFAKFGSGLVSSTDPTGDKFCGEKPFGTGAFYLDKAAYRQLQPQTFPARATVEFFSNRVCPRNSSVYYHADTRLILEYSTDNELSWSLAWNLTLCGGKGGSALPCYNAWRRQAVTLPFTKPTAALLRLRRETPATERMHFDRGLVVIDLLNVTVLLPGTGGGPLPSPSLSPSPSPSPSPTPSPSRSPTPSPAPSPSPSPSPSGTLRCPVPAVPAVLPAAPRVGASPAVSLHGVWLASSGHVVTCVEGDATADGSRIVTCSGVAAPSAKTPPPPLSGGGHSVSSSAWAESLGAWVPRRSPLSYLLYLSTGPHVATLNGNGCGAVLSSASGVAGTWERMM</sequence>
<feature type="region of interest" description="Disordered" evidence="1">
    <location>
        <begin position="799"/>
        <end position="843"/>
    </location>
</feature>
<dbReference type="PANTHER" id="PTHR48148">
    <property type="entry name" value="KERATINOCYTE PROLINE-RICH PROTEIN"/>
    <property type="match status" value="1"/>
</dbReference>
<protein>
    <submittedName>
        <fullName evidence="3">Uncharacterized protein</fullName>
    </submittedName>
</protein>
<dbReference type="Gene3D" id="2.60.120.260">
    <property type="entry name" value="Galactose-binding domain-like"/>
    <property type="match status" value="1"/>
</dbReference>
<organism evidence="3 4">
    <name type="scientific">Edaphochlamys debaryana</name>
    <dbReference type="NCBI Taxonomy" id="47281"/>
    <lineage>
        <taxon>Eukaryota</taxon>
        <taxon>Viridiplantae</taxon>
        <taxon>Chlorophyta</taxon>
        <taxon>core chlorophytes</taxon>
        <taxon>Chlorophyceae</taxon>
        <taxon>CS clade</taxon>
        <taxon>Chlamydomonadales</taxon>
        <taxon>Chlamydomonadales incertae sedis</taxon>
        <taxon>Edaphochlamys</taxon>
    </lineage>
</organism>
<dbReference type="OrthoDB" id="10582448at2759"/>
<evidence type="ECO:0000313" key="4">
    <source>
        <dbReference type="Proteomes" id="UP000612055"/>
    </source>
</evidence>
<dbReference type="PANTHER" id="PTHR48148:SF2">
    <property type="entry name" value="PA14 DOMAIN-CONTAINING PROTEIN"/>
    <property type="match status" value="1"/>
</dbReference>
<reference evidence="3" key="1">
    <citation type="journal article" date="2020" name="bioRxiv">
        <title>Comparative genomics of Chlamydomonas.</title>
        <authorList>
            <person name="Craig R.J."/>
            <person name="Hasan A.R."/>
            <person name="Ness R.W."/>
            <person name="Keightley P.D."/>
        </authorList>
    </citation>
    <scope>NUCLEOTIDE SEQUENCE</scope>
    <source>
        <strain evidence="3">CCAP 11/70</strain>
    </source>
</reference>
<evidence type="ECO:0000256" key="2">
    <source>
        <dbReference type="SAM" id="SignalP"/>
    </source>
</evidence>
<feature type="compositionally biased region" description="Pro residues" evidence="1">
    <location>
        <begin position="802"/>
        <end position="838"/>
    </location>
</feature>
<evidence type="ECO:0000256" key="1">
    <source>
        <dbReference type="SAM" id="MobiDB-lite"/>
    </source>
</evidence>
<feature type="chain" id="PRO_5032509416" evidence="2">
    <location>
        <begin position="36"/>
        <end position="976"/>
    </location>
</feature>